<evidence type="ECO:0000313" key="2">
    <source>
        <dbReference type="Proteomes" id="UP000824193"/>
    </source>
</evidence>
<dbReference type="GO" id="GO:0016787">
    <property type="term" value="F:hydrolase activity"/>
    <property type="evidence" value="ECO:0007669"/>
    <property type="project" value="UniProtKB-KW"/>
</dbReference>
<dbReference type="EMBL" id="DXFW01000020">
    <property type="protein sequence ID" value="HIX05797.1"/>
    <property type="molecule type" value="Genomic_DNA"/>
</dbReference>
<dbReference type="InterPro" id="IPR050583">
    <property type="entry name" value="Mycobacterial_A85_antigen"/>
</dbReference>
<dbReference type="InterPro" id="IPR000801">
    <property type="entry name" value="Esterase-like"/>
</dbReference>
<organism evidence="1 2">
    <name type="scientific">Candidatus Allofournierella pullicola</name>
    <dbReference type="NCBI Taxonomy" id="2838596"/>
    <lineage>
        <taxon>Bacteria</taxon>
        <taxon>Bacillati</taxon>
        <taxon>Bacillota</taxon>
        <taxon>Clostridia</taxon>
        <taxon>Eubacteriales</taxon>
        <taxon>Oscillospiraceae</taxon>
        <taxon>Allofournierella</taxon>
    </lineage>
</organism>
<protein>
    <submittedName>
        <fullName evidence="1">Alpha/beta hydrolase</fullName>
    </submittedName>
</protein>
<comment type="caution">
    <text evidence="1">The sequence shown here is derived from an EMBL/GenBank/DDBJ whole genome shotgun (WGS) entry which is preliminary data.</text>
</comment>
<proteinExistence type="predicted"/>
<dbReference type="AlphaFoldDB" id="A0A9D1V493"/>
<reference evidence="1" key="1">
    <citation type="journal article" date="2021" name="PeerJ">
        <title>Extensive microbial diversity within the chicken gut microbiome revealed by metagenomics and culture.</title>
        <authorList>
            <person name="Gilroy R."/>
            <person name="Ravi A."/>
            <person name="Getino M."/>
            <person name="Pursley I."/>
            <person name="Horton D.L."/>
            <person name="Alikhan N.F."/>
            <person name="Baker D."/>
            <person name="Gharbi K."/>
            <person name="Hall N."/>
            <person name="Watson M."/>
            <person name="Adriaenssens E.M."/>
            <person name="Foster-Nyarko E."/>
            <person name="Jarju S."/>
            <person name="Secka A."/>
            <person name="Antonio M."/>
            <person name="Oren A."/>
            <person name="Chaudhuri R.R."/>
            <person name="La Ragione R."/>
            <person name="Hildebrand F."/>
            <person name="Pallen M.J."/>
        </authorList>
    </citation>
    <scope>NUCLEOTIDE SEQUENCE</scope>
    <source>
        <strain evidence="1">2239</strain>
    </source>
</reference>
<keyword evidence="1" id="KW-0378">Hydrolase</keyword>
<evidence type="ECO:0000313" key="1">
    <source>
        <dbReference type="EMBL" id="HIX05797.1"/>
    </source>
</evidence>
<sequence length="224" mass="24397">MHTFVAGGKTVTVLPASVPDAPVVYLNTFGDEGQNVFGVLASGGCPPLSLVAISGLDWNRDMAPWDCPAVFKNAGAFSGGADEHLRLLVRDILPVAETKLQGTPRWRGIAGYSLAGLFALYALYGTDVFSRAASVSGSLWFPGFREYVFSHEPKRRPDRVYFSVGDRESRTKNPVLQTVQENTEAICGYYREMGICTTFRLNPGGHHERPAQRTAAGIQWLSIG</sequence>
<dbReference type="SUPFAM" id="SSF53474">
    <property type="entry name" value="alpha/beta-Hydrolases"/>
    <property type="match status" value="1"/>
</dbReference>
<dbReference type="Proteomes" id="UP000824193">
    <property type="component" value="Unassembled WGS sequence"/>
</dbReference>
<dbReference type="Gene3D" id="3.40.50.1820">
    <property type="entry name" value="alpha/beta hydrolase"/>
    <property type="match status" value="1"/>
</dbReference>
<dbReference type="InterPro" id="IPR029058">
    <property type="entry name" value="AB_hydrolase_fold"/>
</dbReference>
<dbReference type="PANTHER" id="PTHR48098">
    <property type="entry name" value="ENTEROCHELIN ESTERASE-RELATED"/>
    <property type="match status" value="1"/>
</dbReference>
<accession>A0A9D1V493</accession>
<dbReference type="Pfam" id="PF00756">
    <property type="entry name" value="Esterase"/>
    <property type="match status" value="1"/>
</dbReference>
<gene>
    <name evidence="1" type="ORF">H9865_06815</name>
</gene>
<name>A0A9D1V493_9FIRM</name>
<reference evidence="1" key="2">
    <citation type="submission" date="2021-04" db="EMBL/GenBank/DDBJ databases">
        <authorList>
            <person name="Gilroy R."/>
        </authorList>
    </citation>
    <scope>NUCLEOTIDE SEQUENCE</scope>
    <source>
        <strain evidence="1">2239</strain>
    </source>
</reference>
<dbReference type="PANTHER" id="PTHR48098:SF6">
    <property type="entry name" value="FERRI-BACILLIBACTIN ESTERASE BESA"/>
    <property type="match status" value="1"/>
</dbReference>